<dbReference type="PANTHER" id="PTHR10434">
    <property type="entry name" value="1-ACYL-SN-GLYCEROL-3-PHOSPHATE ACYLTRANSFERASE"/>
    <property type="match status" value="1"/>
</dbReference>
<comment type="caution">
    <text evidence="9">The sequence shown here is derived from an EMBL/GenBank/DDBJ whole genome shotgun (WGS) entry which is preliminary data.</text>
</comment>
<evidence type="ECO:0000313" key="9">
    <source>
        <dbReference type="EMBL" id="GAA4539671.1"/>
    </source>
</evidence>
<dbReference type="SMART" id="SM00563">
    <property type="entry name" value="PlsC"/>
    <property type="match status" value="1"/>
</dbReference>
<feature type="domain" description="Phospholipid/glycerol acyltransferase" evidence="8">
    <location>
        <begin position="112"/>
        <end position="224"/>
    </location>
</feature>
<comment type="pathway">
    <text evidence="1">Lipid metabolism.</text>
</comment>
<keyword evidence="5 9" id="KW-0012">Acyltransferase</keyword>
<feature type="transmembrane region" description="Helical" evidence="7">
    <location>
        <begin position="69"/>
        <end position="86"/>
    </location>
</feature>
<evidence type="ECO:0000256" key="3">
    <source>
        <dbReference type="ARBA" id="ARBA00022679"/>
    </source>
</evidence>
<keyword evidence="3" id="KW-0808">Transferase</keyword>
<evidence type="ECO:0000313" key="10">
    <source>
        <dbReference type="Proteomes" id="UP001501598"/>
    </source>
</evidence>
<dbReference type="Proteomes" id="UP001501598">
    <property type="component" value="Unassembled WGS sequence"/>
</dbReference>
<evidence type="ECO:0000256" key="4">
    <source>
        <dbReference type="ARBA" id="ARBA00023098"/>
    </source>
</evidence>
<organism evidence="9 10">
    <name type="scientific">Pseudonocardia xishanensis</name>
    <dbReference type="NCBI Taxonomy" id="630995"/>
    <lineage>
        <taxon>Bacteria</taxon>
        <taxon>Bacillati</taxon>
        <taxon>Actinomycetota</taxon>
        <taxon>Actinomycetes</taxon>
        <taxon>Pseudonocardiales</taxon>
        <taxon>Pseudonocardiaceae</taxon>
        <taxon>Pseudonocardia</taxon>
    </lineage>
</organism>
<evidence type="ECO:0000259" key="8">
    <source>
        <dbReference type="SMART" id="SM00563"/>
    </source>
</evidence>
<gene>
    <name evidence="9" type="ORF">GCM10023175_11330</name>
</gene>
<dbReference type="PANTHER" id="PTHR10434:SF64">
    <property type="entry name" value="1-ACYL-SN-GLYCEROL-3-PHOSPHATE ACYLTRANSFERASE-RELATED"/>
    <property type="match status" value="1"/>
</dbReference>
<protein>
    <submittedName>
        <fullName evidence="9">Lysophospholipid acyltransferase family protein</fullName>
    </submittedName>
</protein>
<keyword evidence="10" id="KW-1185">Reference proteome</keyword>
<keyword evidence="7" id="KW-1133">Transmembrane helix</keyword>
<proteinExistence type="predicted"/>
<evidence type="ECO:0000256" key="5">
    <source>
        <dbReference type="ARBA" id="ARBA00023315"/>
    </source>
</evidence>
<evidence type="ECO:0000256" key="6">
    <source>
        <dbReference type="SAM" id="MobiDB-lite"/>
    </source>
</evidence>
<dbReference type="EMBL" id="BAABGT010000016">
    <property type="protein sequence ID" value="GAA4539671.1"/>
    <property type="molecule type" value="Genomic_DNA"/>
</dbReference>
<dbReference type="GO" id="GO:0016746">
    <property type="term" value="F:acyltransferase activity"/>
    <property type="evidence" value="ECO:0007669"/>
    <property type="project" value="UniProtKB-KW"/>
</dbReference>
<dbReference type="Pfam" id="PF01553">
    <property type="entry name" value="Acyltransferase"/>
    <property type="match status" value="1"/>
</dbReference>
<dbReference type="SUPFAM" id="SSF69593">
    <property type="entry name" value="Glycerol-3-phosphate (1)-acyltransferase"/>
    <property type="match status" value="1"/>
</dbReference>
<reference evidence="10" key="1">
    <citation type="journal article" date="2019" name="Int. J. Syst. Evol. Microbiol.">
        <title>The Global Catalogue of Microorganisms (GCM) 10K type strain sequencing project: providing services to taxonomists for standard genome sequencing and annotation.</title>
        <authorList>
            <consortium name="The Broad Institute Genomics Platform"/>
            <consortium name="The Broad Institute Genome Sequencing Center for Infectious Disease"/>
            <person name="Wu L."/>
            <person name="Ma J."/>
        </authorList>
    </citation>
    <scope>NUCLEOTIDE SEQUENCE [LARGE SCALE GENOMIC DNA]</scope>
    <source>
        <strain evidence="10">JCM 17906</strain>
    </source>
</reference>
<sequence length="287" mass="29857">MSAPEHGLAEAHTRVARDPRRGRVGADHPTHPGVPPFAERSDWGPYSPCGPDCLPAGGPRARLRVARRLAALAGVFVLAPLLLAVARPALYRSVLRAAGVRLRVEGRLGSRGLVVANHLSWIDVVALGAVAPVRMIAKAEVAGWPVIGALAARTGALFVDRARISGLPAVVADTAAALRAGDLVGVFPEGTTWCGSASGPFRRAPFQAAIDAQVPVQPVRLAFGLPDGRPTTAGSFVGDETLGDSLLRVLRLPRLDCTLTVLPPLAPDADRRTLAARAERAITAGAA</sequence>
<keyword evidence="7" id="KW-0472">Membrane</keyword>
<dbReference type="CDD" id="cd07989">
    <property type="entry name" value="LPLAT_AGPAT-like"/>
    <property type="match status" value="1"/>
</dbReference>
<keyword evidence="7" id="KW-0812">Transmembrane</keyword>
<dbReference type="InterPro" id="IPR002123">
    <property type="entry name" value="Plipid/glycerol_acylTrfase"/>
</dbReference>
<keyword evidence="4" id="KW-0443">Lipid metabolism</keyword>
<keyword evidence="2" id="KW-0444">Lipid biosynthesis</keyword>
<evidence type="ECO:0000256" key="7">
    <source>
        <dbReference type="SAM" id="Phobius"/>
    </source>
</evidence>
<name>A0ABP8RJ31_9PSEU</name>
<accession>A0ABP8RJ31</accession>
<evidence type="ECO:0000256" key="2">
    <source>
        <dbReference type="ARBA" id="ARBA00022516"/>
    </source>
</evidence>
<feature type="region of interest" description="Disordered" evidence="6">
    <location>
        <begin position="1"/>
        <end position="42"/>
    </location>
</feature>
<dbReference type="RefSeq" id="WP_345413405.1">
    <property type="nucleotide sequence ID" value="NZ_BAABGT010000016.1"/>
</dbReference>
<evidence type="ECO:0000256" key="1">
    <source>
        <dbReference type="ARBA" id="ARBA00005189"/>
    </source>
</evidence>
<feature type="compositionally biased region" description="Basic and acidic residues" evidence="6">
    <location>
        <begin position="7"/>
        <end position="30"/>
    </location>
</feature>